<name>A0A081B163_PHYNI</name>
<dbReference type="EMBL" id="ANJA01000223">
    <property type="protein sequence ID" value="ETO84874.1"/>
    <property type="molecule type" value="Genomic_DNA"/>
</dbReference>
<dbReference type="Proteomes" id="UP000028582">
    <property type="component" value="Unassembled WGS sequence"/>
</dbReference>
<evidence type="ECO:0000313" key="2">
    <source>
        <dbReference type="Proteomes" id="UP000028582"/>
    </source>
</evidence>
<evidence type="ECO:0000313" key="1">
    <source>
        <dbReference type="EMBL" id="ETO84874.1"/>
    </source>
</evidence>
<gene>
    <name evidence="1" type="ORF">F444_01268</name>
</gene>
<proteinExistence type="predicted"/>
<dbReference type="AlphaFoldDB" id="A0A081B163"/>
<reference evidence="1 2" key="1">
    <citation type="submission" date="2013-11" db="EMBL/GenBank/DDBJ databases">
        <title>The Genome Sequence of Phytophthora parasitica P1976.</title>
        <authorList>
            <consortium name="The Broad Institute Genomics Platform"/>
            <person name="Russ C."/>
            <person name="Tyler B."/>
            <person name="Panabieres F."/>
            <person name="Shan W."/>
            <person name="Tripathy S."/>
            <person name="Grunwald N."/>
            <person name="Machado M."/>
            <person name="Johnson C.S."/>
            <person name="Walker B."/>
            <person name="Young S."/>
            <person name="Zeng Q."/>
            <person name="Gargeya S."/>
            <person name="Fitzgerald M."/>
            <person name="Haas B."/>
            <person name="Abouelleil A."/>
            <person name="Allen A.W."/>
            <person name="Alvarado L."/>
            <person name="Arachchi H.M."/>
            <person name="Berlin A.M."/>
            <person name="Chapman S.B."/>
            <person name="Gainer-Dewar J."/>
            <person name="Goldberg J."/>
            <person name="Griggs A."/>
            <person name="Gujja S."/>
            <person name="Hansen M."/>
            <person name="Howarth C."/>
            <person name="Imamovic A."/>
            <person name="Ireland A."/>
            <person name="Larimer J."/>
            <person name="McCowan C."/>
            <person name="Murphy C."/>
            <person name="Pearson M."/>
            <person name="Poon T.W."/>
            <person name="Priest M."/>
            <person name="Roberts A."/>
            <person name="Saif S."/>
            <person name="Shea T."/>
            <person name="Sisk P."/>
            <person name="Sykes S."/>
            <person name="Wortman J."/>
            <person name="Nusbaum C."/>
            <person name="Birren B."/>
        </authorList>
    </citation>
    <scope>NUCLEOTIDE SEQUENCE [LARGE SCALE GENOMIC DNA]</scope>
    <source>
        <strain evidence="1 2">P1976</strain>
    </source>
</reference>
<accession>A0A081B163</accession>
<protein>
    <submittedName>
        <fullName evidence="1">Uncharacterized protein</fullName>
    </submittedName>
</protein>
<sequence length="89" mass="10034">MEDWKLCHNLYSVERQILQRDIFHGLISPKNPLKGAFVGPSSIPIYLDSKGVIVSQYVGVSVEEVPINFAEFTGTFSFVFRVVVIIFAQ</sequence>
<organism evidence="1 2">
    <name type="scientific">Phytophthora nicotianae P1976</name>
    <dbReference type="NCBI Taxonomy" id="1317066"/>
    <lineage>
        <taxon>Eukaryota</taxon>
        <taxon>Sar</taxon>
        <taxon>Stramenopiles</taxon>
        <taxon>Oomycota</taxon>
        <taxon>Peronosporomycetes</taxon>
        <taxon>Peronosporales</taxon>
        <taxon>Peronosporaceae</taxon>
        <taxon>Phytophthora</taxon>
    </lineage>
</organism>
<comment type="caution">
    <text evidence="1">The sequence shown here is derived from an EMBL/GenBank/DDBJ whole genome shotgun (WGS) entry which is preliminary data.</text>
</comment>